<protein>
    <submittedName>
        <fullName evidence="1">Uncharacterized protein</fullName>
    </submittedName>
</protein>
<sequence length="470" mass="53593">MENESIQTREEILAAQVFHIPILRSLILSYSDKSTLARCSALSRELHRDAVEWLYREVDDNMDLHLSRSFCDMHRWKTYHRAVRHLLCVKPKSSWSSWIAHLDRTQRIAAWYPQLETVQLGVSIPSQSGEEEAWLTLRRPNTSELMTWIVEACRLSSLSAAQLVLPWDTDEINWKWACRFILVGPEHLPSRQGSRNPSNQAEPTAEEMTLFEQLDLTSVQELRLSGFCMDGEDLLRLAIKTPRLQKLEFYGGSTEIQEPLGHLSEFDYTNGLFAAKLTKQCLELKELTWYQCTEHHCDAFVLGCVQAGLGGLESLCVPWYDMLSSTGTVESRQNSARWLHTLSSSGVPWKPAHGNLRKVRLEMHPEDARLSNPFDLAVCLLLDFEIDCTVELGFRPSRHHPDMKGSRTDSGPARALSGLEAHNLAILKSALEIRQILITSMPSRPVGFSHAPRIERNQAETTCDAWRMNF</sequence>
<keyword evidence="2" id="KW-1185">Reference proteome</keyword>
<gene>
    <name evidence="1" type="ORF">FFLO_00485</name>
</gene>
<dbReference type="EMBL" id="JABELV010000005">
    <property type="protein sequence ID" value="KAG7575321.1"/>
    <property type="molecule type" value="Genomic_DNA"/>
</dbReference>
<organism evidence="1 2">
    <name type="scientific">Filobasidium floriforme</name>
    <dbReference type="NCBI Taxonomy" id="5210"/>
    <lineage>
        <taxon>Eukaryota</taxon>
        <taxon>Fungi</taxon>
        <taxon>Dikarya</taxon>
        <taxon>Basidiomycota</taxon>
        <taxon>Agaricomycotina</taxon>
        <taxon>Tremellomycetes</taxon>
        <taxon>Filobasidiales</taxon>
        <taxon>Filobasidiaceae</taxon>
        <taxon>Filobasidium</taxon>
    </lineage>
</organism>
<dbReference type="Proteomes" id="UP000812966">
    <property type="component" value="Unassembled WGS sequence"/>
</dbReference>
<evidence type="ECO:0000313" key="1">
    <source>
        <dbReference type="EMBL" id="KAG7575321.1"/>
    </source>
</evidence>
<evidence type="ECO:0000313" key="2">
    <source>
        <dbReference type="Proteomes" id="UP000812966"/>
    </source>
</evidence>
<dbReference type="AlphaFoldDB" id="A0A8K0JT91"/>
<comment type="caution">
    <text evidence="1">The sequence shown here is derived from an EMBL/GenBank/DDBJ whole genome shotgun (WGS) entry which is preliminary data.</text>
</comment>
<name>A0A8K0JT91_9TREE</name>
<accession>A0A8K0JT91</accession>
<proteinExistence type="predicted"/>
<reference evidence="1" key="1">
    <citation type="submission" date="2020-04" db="EMBL/GenBank/DDBJ databases">
        <title>Analysis of mating type loci in Filobasidium floriforme.</title>
        <authorList>
            <person name="Nowrousian M."/>
        </authorList>
    </citation>
    <scope>NUCLEOTIDE SEQUENCE</scope>
    <source>
        <strain evidence="1">CBS 6242</strain>
    </source>
</reference>